<protein>
    <submittedName>
        <fullName evidence="2">Uncharacterized protein</fullName>
    </submittedName>
</protein>
<sequence length="62" mass="7224">MPKKKIAGGSVKMRRSAAKETSRRKLRLGLIQIKRAKREKQGDMCGGWREETGRRIEKREKI</sequence>
<comment type="caution">
    <text evidence="2">The sequence shown here is derived from an EMBL/GenBank/DDBJ whole genome shotgun (WGS) entry which is preliminary data.</text>
</comment>
<accession>A0ABW8F492</accession>
<feature type="region of interest" description="Disordered" evidence="1">
    <location>
        <begin position="1"/>
        <end position="22"/>
    </location>
</feature>
<keyword evidence="3" id="KW-1185">Reference proteome</keyword>
<dbReference type="RefSeq" id="WP_402702957.1">
    <property type="nucleotide sequence ID" value="NZ_JBIUZV010000015.1"/>
</dbReference>
<evidence type="ECO:0000313" key="2">
    <source>
        <dbReference type="EMBL" id="MFJ3048116.1"/>
    </source>
</evidence>
<evidence type="ECO:0000256" key="1">
    <source>
        <dbReference type="SAM" id="MobiDB-lite"/>
    </source>
</evidence>
<dbReference type="EMBL" id="JBIUZV010000015">
    <property type="protein sequence ID" value="MFJ3048116.1"/>
    <property type="molecule type" value="Genomic_DNA"/>
</dbReference>
<evidence type="ECO:0000313" key="3">
    <source>
        <dbReference type="Proteomes" id="UP001617427"/>
    </source>
</evidence>
<dbReference type="Proteomes" id="UP001617427">
    <property type="component" value="Unassembled WGS sequence"/>
</dbReference>
<gene>
    <name evidence="2" type="ORF">ACIPEN_19970</name>
</gene>
<organism evidence="2 3">
    <name type="scientific">Herbaspirillum chlorophenolicum</name>
    <dbReference type="NCBI Taxonomy" id="211589"/>
    <lineage>
        <taxon>Bacteria</taxon>
        <taxon>Pseudomonadati</taxon>
        <taxon>Pseudomonadota</taxon>
        <taxon>Betaproteobacteria</taxon>
        <taxon>Burkholderiales</taxon>
        <taxon>Oxalobacteraceae</taxon>
        <taxon>Herbaspirillum</taxon>
    </lineage>
</organism>
<proteinExistence type="predicted"/>
<reference evidence="2 3" key="1">
    <citation type="submission" date="2024-10" db="EMBL/GenBank/DDBJ databases">
        <title>The Natural Products Discovery Center: Release of the First 8490 Sequenced Strains for Exploring Actinobacteria Biosynthetic Diversity.</title>
        <authorList>
            <person name="Kalkreuter E."/>
            <person name="Kautsar S.A."/>
            <person name="Yang D."/>
            <person name="Bader C.D."/>
            <person name="Teijaro C.N."/>
            <person name="Fluegel L."/>
            <person name="Davis C.M."/>
            <person name="Simpson J.R."/>
            <person name="Lauterbach L."/>
            <person name="Steele A.D."/>
            <person name="Gui C."/>
            <person name="Meng S."/>
            <person name="Li G."/>
            <person name="Viehrig K."/>
            <person name="Ye F."/>
            <person name="Su P."/>
            <person name="Kiefer A.F."/>
            <person name="Nichols A."/>
            <person name="Cepeda A.J."/>
            <person name="Yan W."/>
            <person name="Fan B."/>
            <person name="Jiang Y."/>
            <person name="Adhikari A."/>
            <person name="Zheng C.-J."/>
            <person name="Schuster L."/>
            <person name="Cowan T.M."/>
            <person name="Smanski M.J."/>
            <person name="Chevrette M.G."/>
            <person name="De Carvalho L.P.S."/>
            <person name="Shen B."/>
        </authorList>
    </citation>
    <scope>NUCLEOTIDE SEQUENCE [LARGE SCALE GENOMIC DNA]</scope>
    <source>
        <strain evidence="2 3">NPDC087045</strain>
    </source>
</reference>
<name>A0ABW8F492_9BURK</name>
<feature type="compositionally biased region" description="Basic residues" evidence="1">
    <location>
        <begin position="1"/>
        <end position="16"/>
    </location>
</feature>